<dbReference type="AlphaFoldDB" id="A0A239D5D0"/>
<sequence length="413" mass="41298">MTRRPRRVRLAISAVLAWTALLGGTSGAVAAAAGDGLRYGATTVLVPGVDYRTFTYRGAHGTARGHLLTVDLRTPGVTVDLLHPGVVAGRGKVSGLANAAGAVGGINADFFNMSESQHPGVPATGAPVGPAIAAGRALKSAVPLGQRFGPRLPPGTSTEDVLAVGTDGVARLDRLRLAGSVGLEEGTVALDGLNQYALPVGGVGAYTSDWGGASRLRAACGDDLKRGAPCSDDTYEVTVSQGEVVDVAERPGEGEIPPDAVVLVGREAGAEALRTLVPGDTVDVRQRLVASAYGGGYRFAVGGCPILRGGFPLAGLENRVAATRTAAGYGAGGQVMYLLALDGRAESGAGLTVLELASLMSGIGSQAAVNLDGGGSSTLVTRAPGAPAVKVRNHPAGGTERLVANGIGVFAGG</sequence>
<keyword evidence="1" id="KW-0732">Signal</keyword>
<evidence type="ECO:0000259" key="2">
    <source>
        <dbReference type="Pfam" id="PF09992"/>
    </source>
</evidence>
<dbReference type="PANTHER" id="PTHR40446">
    <property type="entry name" value="N-ACETYLGLUCOSAMINE-1-PHOSPHODIESTER ALPHA-N-ACETYLGLUCOSAMINIDASE"/>
    <property type="match status" value="1"/>
</dbReference>
<evidence type="ECO:0000256" key="1">
    <source>
        <dbReference type="SAM" id="SignalP"/>
    </source>
</evidence>
<accession>A0A239D5D0</accession>
<dbReference type="Pfam" id="PF09992">
    <property type="entry name" value="NAGPA"/>
    <property type="match status" value="1"/>
</dbReference>
<dbReference type="Proteomes" id="UP000198280">
    <property type="component" value="Unassembled WGS sequence"/>
</dbReference>
<evidence type="ECO:0000313" key="3">
    <source>
        <dbReference type="EMBL" id="SNS27061.1"/>
    </source>
</evidence>
<feature type="chain" id="PRO_5038662546" description="Phosphodiester glycosidase domain-containing protein" evidence="1">
    <location>
        <begin position="31"/>
        <end position="413"/>
    </location>
</feature>
<keyword evidence="4" id="KW-1185">Reference proteome</keyword>
<dbReference type="InterPro" id="IPR018711">
    <property type="entry name" value="NAGPA"/>
</dbReference>
<proteinExistence type="predicted"/>
<dbReference type="EMBL" id="FZOF01000004">
    <property type="protein sequence ID" value="SNS27061.1"/>
    <property type="molecule type" value="Genomic_DNA"/>
</dbReference>
<reference evidence="3 4" key="1">
    <citation type="submission" date="2017-06" db="EMBL/GenBank/DDBJ databases">
        <authorList>
            <person name="Kim H.J."/>
            <person name="Triplett B.A."/>
        </authorList>
    </citation>
    <scope>NUCLEOTIDE SEQUENCE [LARGE SCALE GENOMIC DNA]</scope>
    <source>
        <strain evidence="3 4">CGMCC 4.1858</strain>
    </source>
</reference>
<organism evidence="3 4">
    <name type="scientific">Actinacidiphila glaucinigra</name>
    <dbReference type="NCBI Taxonomy" id="235986"/>
    <lineage>
        <taxon>Bacteria</taxon>
        <taxon>Bacillati</taxon>
        <taxon>Actinomycetota</taxon>
        <taxon>Actinomycetes</taxon>
        <taxon>Kitasatosporales</taxon>
        <taxon>Streptomycetaceae</taxon>
        <taxon>Actinacidiphila</taxon>
    </lineage>
</organism>
<evidence type="ECO:0000313" key="4">
    <source>
        <dbReference type="Proteomes" id="UP000198280"/>
    </source>
</evidence>
<protein>
    <recommendedName>
        <fullName evidence="2">Phosphodiester glycosidase domain-containing protein</fullName>
    </recommendedName>
</protein>
<dbReference type="PANTHER" id="PTHR40446:SF2">
    <property type="entry name" value="N-ACETYLGLUCOSAMINE-1-PHOSPHODIESTER ALPHA-N-ACETYLGLUCOSAMINIDASE"/>
    <property type="match status" value="1"/>
</dbReference>
<dbReference type="RefSeq" id="WP_245938764.1">
    <property type="nucleotide sequence ID" value="NZ_FZOF01000004.1"/>
</dbReference>
<gene>
    <name evidence="3" type="ORF">SAMN05216252_104376</name>
</gene>
<feature type="domain" description="Phosphodiester glycosidase" evidence="2">
    <location>
        <begin position="235"/>
        <end position="410"/>
    </location>
</feature>
<feature type="signal peptide" evidence="1">
    <location>
        <begin position="1"/>
        <end position="30"/>
    </location>
</feature>
<name>A0A239D5D0_9ACTN</name>